<protein>
    <submittedName>
        <fullName evidence="3">Uncharacterized protein</fullName>
    </submittedName>
</protein>
<reference evidence="3 4" key="1">
    <citation type="submission" date="2018-06" db="EMBL/GenBank/DDBJ databases">
        <title>Paenibacillus imtechensis sp. nov.</title>
        <authorList>
            <person name="Pinnaka A.K."/>
            <person name="Singh H."/>
            <person name="Kaur M."/>
        </authorList>
    </citation>
    <scope>NUCLEOTIDE SEQUENCE [LARGE SCALE GENOMIC DNA]</scope>
    <source>
        <strain evidence="3 4">SMB1</strain>
    </source>
</reference>
<evidence type="ECO:0000313" key="3">
    <source>
        <dbReference type="EMBL" id="PZD96700.1"/>
    </source>
</evidence>
<evidence type="ECO:0000313" key="4">
    <source>
        <dbReference type="Proteomes" id="UP000249522"/>
    </source>
</evidence>
<keyword evidence="2" id="KW-0732">Signal</keyword>
<feature type="chain" id="PRO_5038624684" evidence="2">
    <location>
        <begin position="19"/>
        <end position="151"/>
    </location>
</feature>
<gene>
    <name evidence="3" type="ORF">DNH61_05730</name>
</gene>
<organism evidence="3 4">
    <name type="scientific">Paenibacillus sambharensis</name>
    <dbReference type="NCBI Taxonomy" id="1803190"/>
    <lineage>
        <taxon>Bacteria</taxon>
        <taxon>Bacillati</taxon>
        <taxon>Bacillota</taxon>
        <taxon>Bacilli</taxon>
        <taxon>Bacillales</taxon>
        <taxon>Paenibacillaceae</taxon>
        <taxon>Paenibacillus</taxon>
    </lineage>
</organism>
<feature type="signal peptide" evidence="2">
    <location>
        <begin position="1"/>
        <end position="18"/>
    </location>
</feature>
<evidence type="ECO:0000256" key="2">
    <source>
        <dbReference type="SAM" id="SignalP"/>
    </source>
</evidence>
<comment type="caution">
    <text evidence="3">The sequence shown here is derived from an EMBL/GenBank/DDBJ whole genome shotgun (WGS) entry which is preliminary data.</text>
</comment>
<dbReference type="EMBL" id="QKRB01000036">
    <property type="protein sequence ID" value="PZD96700.1"/>
    <property type="molecule type" value="Genomic_DNA"/>
</dbReference>
<dbReference type="RefSeq" id="WP_111145711.1">
    <property type="nucleotide sequence ID" value="NZ_QKRB01000036.1"/>
</dbReference>
<keyword evidence="4" id="KW-1185">Reference proteome</keyword>
<feature type="region of interest" description="Disordered" evidence="1">
    <location>
        <begin position="83"/>
        <end position="104"/>
    </location>
</feature>
<sequence>MKKMLYFILLAMVTILSACQYQFDEQQAEAKALSLLPGRDTNWYLSSTRSEEGQWVVRLQSYESECEVQLIYLSKKDGAVTDQRGGNECQSEAGQGADSVAAEGQRSMDASRAAQYSASYAAQLNSPAPMEFGNLVLYESPVYEDAKAEFI</sequence>
<name>A0A2W1LF83_9BACL</name>
<proteinExistence type="predicted"/>
<dbReference type="AlphaFoldDB" id="A0A2W1LF83"/>
<accession>A0A2W1LF83</accession>
<evidence type="ECO:0000256" key="1">
    <source>
        <dbReference type="SAM" id="MobiDB-lite"/>
    </source>
</evidence>
<dbReference type="Proteomes" id="UP000249522">
    <property type="component" value="Unassembled WGS sequence"/>
</dbReference>
<dbReference type="PROSITE" id="PS51257">
    <property type="entry name" value="PROKAR_LIPOPROTEIN"/>
    <property type="match status" value="1"/>
</dbReference>
<dbReference type="OrthoDB" id="9918541at2"/>